<keyword evidence="4 8" id="KW-0547">Nucleotide-binding</keyword>
<dbReference type="PANTHER" id="PTHR11846">
    <property type="entry name" value="ADENYLOSUCCINATE SYNTHETASE"/>
    <property type="match status" value="1"/>
</dbReference>
<evidence type="ECO:0000313" key="12">
    <source>
        <dbReference type="Proteomes" id="UP000240739"/>
    </source>
</evidence>
<keyword evidence="8" id="KW-0963">Cytoplasm</keyword>
<feature type="binding site" evidence="8">
    <location>
        <position position="142"/>
    </location>
    <ligand>
        <name>IMP</name>
        <dbReference type="ChEBI" id="CHEBI:58053"/>
        <note>ligand shared between dimeric partners</note>
    </ligand>
</feature>
<feature type="active site" description="Proton donor" evidence="8">
    <location>
        <position position="41"/>
    </location>
</feature>
<evidence type="ECO:0000256" key="2">
    <source>
        <dbReference type="ARBA" id="ARBA00022598"/>
    </source>
</evidence>
<feature type="binding site" evidence="8">
    <location>
        <position position="40"/>
    </location>
    <ligand>
        <name>Mg(2+)</name>
        <dbReference type="ChEBI" id="CHEBI:18420"/>
    </ligand>
</feature>
<evidence type="ECO:0000256" key="6">
    <source>
        <dbReference type="ARBA" id="ARBA00022842"/>
    </source>
</evidence>
<dbReference type="SUPFAM" id="SSF52540">
    <property type="entry name" value="P-loop containing nucleoside triphosphate hydrolases"/>
    <property type="match status" value="1"/>
</dbReference>
<dbReference type="RefSeq" id="WP_107567747.1">
    <property type="nucleotide sequence ID" value="NZ_PYYB01000001.1"/>
</dbReference>
<evidence type="ECO:0000256" key="4">
    <source>
        <dbReference type="ARBA" id="ARBA00022741"/>
    </source>
</evidence>
<feature type="binding site" description="in other chain" evidence="8">
    <location>
        <position position="227"/>
    </location>
    <ligand>
        <name>IMP</name>
        <dbReference type="ChEBI" id="CHEBI:58053"/>
        <note>ligand shared between dimeric partners</note>
    </ligand>
</feature>
<dbReference type="InterPro" id="IPR018220">
    <property type="entry name" value="Adenylosuccin_syn_GTP-bd"/>
</dbReference>
<dbReference type="GO" id="GO:0005525">
    <property type="term" value="F:GTP binding"/>
    <property type="evidence" value="ECO:0007669"/>
    <property type="project" value="UniProtKB-UniRule"/>
</dbReference>
<dbReference type="HAMAP" id="MF_00011">
    <property type="entry name" value="Adenylosucc_synth"/>
    <property type="match status" value="1"/>
</dbReference>
<feature type="binding site" evidence="8">
    <location>
        <begin position="304"/>
        <end position="310"/>
    </location>
    <ligand>
        <name>substrate</name>
    </ligand>
</feature>
<feature type="binding site" description="in other chain" evidence="8">
    <location>
        <position position="242"/>
    </location>
    <ligand>
        <name>IMP</name>
        <dbReference type="ChEBI" id="CHEBI:58053"/>
        <note>ligand shared between dimeric partners</note>
    </ligand>
</feature>
<comment type="caution">
    <text evidence="11">The sequence shown here is derived from an EMBL/GenBank/DDBJ whole genome shotgun (WGS) entry which is preliminary data.</text>
</comment>
<comment type="function">
    <text evidence="8">Plays an important role in the de novo pathway of purine nucleotide biosynthesis. Catalyzes the first committed step in the biosynthesis of AMP from IMP.</text>
</comment>
<evidence type="ECO:0000256" key="10">
    <source>
        <dbReference type="RuleBase" id="RU000520"/>
    </source>
</evidence>
<dbReference type="Gene3D" id="1.10.300.10">
    <property type="entry name" value="Adenylosuccinate Synthetase, subunit A, domain 2"/>
    <property type="match status" value="1"/>
</dbReference>
<dbReference type="EMBL" id="PYYB01000001">
    <property type="protein sequence ID" value="PTL59274.1"/>
    <property type="molecule type" value="Genomic_DNA"/>
</dbReference>
<dbReference type="AlphaFoldDB" id="A0A2T4UJ55"/>
<feature type="binding site" description="in other chain" evidence="8">
    <location>
        <position position="128"/>
    </location>
    <ligand>
        <name>IMP</name>
        <dbReference type="ChEBI" id="CHEBI:58053"/>
        <note>ligand shared between dimeric partners</note>
    </ligand>
</feature>
<evidence type="ECO:0000256" key="8">
    <source>
        <dbReference type="HAMAP-Rule" id="MF_00011"/>
    </source>
</evidence>
<dbReference type="InterPro" id="IPR042109">
    <property type="entry name" value="Adenylosuccinate_synth_dom1"/>
</dbReference>
<dbReference type="Pfam" id="PF00709">
    <property type="entry name" value="Adenylsucc_synt"/>
    <property type="match status" value="1"/>
</dbReference>
<evidence type="ECO:0000256" key="1">
    <source>
        <dbReference type="ARBA" id="ARBA00011738"/>
    </source>
</evidence>
<evidence type="ECO:0000256" key="7">
    <source>
        <dbReference type="ARBA" id="ARBA00023134"/>
    </source>
</evidence>
<dbReference type="GO" id="GO:0005737">
    <property type="term" value="C:cytoplasm"/>
    <property type="evidence" value="ECO:0007669"/>
    <property type="project" value="UniProtKB-SubCell"/>
</dbReference>
<dbReference type="InterPro" id="IPR042110">
    <property type="entry name" value="Adenylosuccinate_synth_dom2"/>
</dbReference>
<dbReference type="InterPro" id="IPR027417">
    <property type="entry name" value="P-loop_NTPase"/>
</dbReference>
<feature type="binding site" evidence="8">
    <location>
        <position position="13"/>
    </location>
    <ligand>
        <name>Mg(2+)</name>
        <dbReference type="ChEBI" id="CHEBI:18420"/>
    </ligand>
</feature>
<keyword evidence="3 8" id="KW-0479">Metal-binding</keyword>
<dbReference type="NCBIfam" id="TIGR00184">
    <property type="entry name" value="purA"/>
    <property type="match status" value="1"/>
</dbReference>
<dbReference type="GO" id="GO:0004019">
    <property type="term" value="F:adenylosuccinate synthase activity"/>
    <property type="evidence" value="ECO:0007669"/>
    <property type="project" value="UniProtKB-UniRule"/>
</dbReference>
<evidence type="ECO:0000313" key="11">
    <source>
        <dbReference type="EMBL" id="PTL59274.1"/>
    </source>
</evidence>
<name>A0A2T4UJ55_9ACTN</name>
<dbReference type="FunFam" id="3.90.170.10:FF:000001">
    <property type="entry name" value="Adenylosuccinate synthetase"/>
    <property type="match status" value="1"/>
</dbReference>
<feature type="binding site" evidence="8">
    <location>
        <begin position="336"/>
        <end position="338"/>
    </location>
    <ligand>
        <name>GTP</name>
        <dbReference type="ChEBI" id="CHEBI:37565"/>
    </ligand>
</feature>
<accession>A0A2T4UJ55</accession>
<evidence type="ECO:0000256" key="5">
    <source>
        <dbReference type="ARBA" id="ARBA00022755"/>
    </source>
</evidence>
<dbReference type="InterPro" id="IPR001114">
    <property type="entry name" value="Adenylosuccinate_synthetase"/>
</dbReference>
<dbReference type="Proteomes" id="UP000240739">
    <property type="component" value="Unassembled WGS sequence"/>
</dbReference>
<feature type="active site" description="Proton acceptor" evidence="8">
    <location>
        <position position="13"/>
    </location>
</feature>
<keyword evidence="2 8" id="KW-0436">Ligase</keyword>
<comment type="pathway">
    <text evidence="8 10">Purine metabolism; AMP biosynthesis via de novo pathway; AMP from IMP: step 1/2.</text>
</comment>
<dbReference type="PANTHER" id="PTHR11846:SF0">
    <property type="entry name" value="ADENYLOSUCCINATE SYNTHETASE"/>
    <property type="match status" value="1"/>
</dbReference>
<sequence length="445" mass="48532">MPGTVIVGAQWGDEGKGKIIDLLASRADAVIRFQGGNNAGHTIVHEGVTWKFHLIPSGILFPGKTCIIGNGVVIDPEVLLGEIDGLRKRGVDVSGLKISANAHVIMPYHRILDRAGEDRLGRHQIGTTKRGIGPAYADKAARLGIRIQDMLDEKILKKKILAALEPKKLMLRPYERDAEFADQLDLQQMTLDLLTYGHKLEQHIADTSALAWKALDEEKLVLFEGAQGALLDIDHGTYPFVTSSNPVSASACIGSGVGPRDIDEVWGVTKAYATRVGAGPFPTELFEGDPVGDGIIDRGHEYGTTTGRRRRAGWLDLVALKYAARINSLTHLCVTKLDVLSGLDTIRVCTRYRGEEDATFETFPYHQTVLHHATAEYVDLPGWQEDLTGCRSEADLPQAARDYLQFIADHTGVPIAQISIGPARDQVIWTEVGNQTVAGRTPSVV</sequence>
<dbReference type="InterPro" id="IPR033128">
    <property type="entry name" value="Adenylosuccin_syn_Lys_AS"/>
</dbReference>
<dbReference type="CDD" id="cd03108">
    <property type="entry name" value="AdSS"/>
    <property type="match status" value="1"/>
</dbReference>
<feature type="binding site" evidence="8">
    <location>
        <begin position="40"/>
        <end position="42"/>
    </location>
    <ligand>
        <name>GTP</name>
        <dbReference type="ChEBI" id="CHEBI:37565"/>
    </ligand>
</feature>
<feature type="binding site" description="in other chain" evidence="8">
    <location>
        <begin position="13"/>
        <end position="16"/>
    </location>
    <ligand>
        <name>IMP</name>
        <dbReference type="ChEBI" id="CHEBI:58053"/>
        <note>ligand shared between dimeric partners</note>
    </ligand>
</feature>
<keyword evidence="7 8" id="KW-0342">GTP-binding</keyword>
<keyword evidence="6 8" id="KW-0460">Magnesium</keyword>
<feature type="binding site" evidence="8">
    <location>
        <begin position="419"/>
        <end position="421"/>
    </location>
    <ligand>
        <name>GTP</name>
        <dbReference type="ChEBI" id="CHEBI:37565"/>
    </ligand>
</feature>
<feature type="binding site" evidence="8">
    <location>
        <position position="310"/>
    </location>
    <ligand>
        <name>GTP</name>
        <dbReference type="ChEBI" id="CHEBI:37565"/>
    </ligand>
</feature>
<proteinExistence type="inferred from homology"/>
<dbReference type="GO" id="GO:0000287">
    <property type="term" value="F:magnesium ion binding"/>
    <property type="evidence" value="ECO:0007669"/>
    <property type="project" value="UniProtKB-UniRule"/>
</dbReference>
<dbReference type="OrthoDB" id="9807553at2"/>
<dbReference type="GO" id="GO:0046040">
    <property type="term" value="P:IMP metabolic process"/>
    <property type="evidence" value="ECO:0007669"/>
    <property type="project" value="TreeGrafter"/>
</dbReference>
<gene>
    <name evidence="8" type="primary">purA</name>
    <name evidence="11" type="ORF">C7Y72_06220</name>
</gene>
<dbReference type="EC" id="6.3.4.4" evidence="8 10"/>
<protein>
    <recommendedName>
        <fullName evidence="8 10">Adenylosuccinate synthetase</fullName>
        <shortName evidence="8">AMPSase</shortName>
        <shortName evidence="8">AdSS</shortName>
        <ecNumber evidence="8 10">6.3.4.4</ecNumber>
    </recommendedName>
    <alternativeName>
        <fullName evidence="8">IMP--aspartate ligase</fullName>
    </alternativeName>
</protein>
<keyword evidence="5 8" id="KW-0658">Purine biosynthesis</keyword>
<feature type="binding site" description="in other chain" evidence="8">
    <location>
        <begin position="38"/>
        <end position="41"/>
    </location>
    <ligand>
        <name>IMP</name>
        <dbReference type="ChEBI" id="CHEBI:58053"/>
        <note>ligand shared between dimeric partners</note>
    </ligand>
</feature>
<evidence type="ECO:0000256" key="9">
    <source>
        <dbReference type="PROSITE-ProRule" id="PRU10134"/>
    </source>
</evidence>
<dbReference type="Gene3D" id="3.90.170.10">
    <property type="entry name" value="Adenylosuccinate Synthetase, subunit A, domain 3"/>
    <property type="match status" value="1"/>
</dbReference>
<dbReference type="GO" id="GO:0044208">
    <property type="term" value="P:'de novo' AMP biosynthetic process"/>
    <property type="evidence" value="ECO:0007669"/>
    <property type="project" value="UniProtKB-UniRule"/>
</dbReference>
<feature type="active site" evidence="9">
    <location>
        <position position="139"/>
    </location>
</feature>
<reference evidence="11 12" key="1">
    <citation type="submission" date="2018-03" db="EMBL/GenBank/DDBJ databases">
        <title>Aquarubrobacter algicola gen. nov., sp. nov., a novel actinobacterium isolated from shallow eutrophic lake during the end of cyanobacterial harmful algal blooms.</title>
        <authorList>
            <person name="Chun S.J."/>
        </authorList>
    </citation>
    <scope>NUCLEOTIDE SEQUENCE [LARGE SCALE GENOMIC DNA]</scope>
    <source>
        <strain evidence="11 12">Seoho-28</strain>
    </source>
</reference>
<comment type="cofactor">
    <cofactor evidence="8">
        <name>Mg(2+)</name>
        <dbReference type="ChEBI" id="CHEBI:18420"/>
    </cofactor>
    <text evidence="8">Binds 1 Mg(2+) ion per subunit.</text>
</comment>
<evidence type="ECO:0000256" key="3">
    <source>
        <dbReference type="ARBA" id="ARBA00022723"/>
    </source>
</evidence>
<comment type="subunit">
    <text evidence="1 8">Homodimer.</text>
</comment>
<comment type="subcellular location">
    <subcellularLocation>
        <location evidence="8">Cytoplasm</location>
    </subcellularLocation>
</comment>
<dbReference type="NCBIfam" id="NF002223">
    <property type="entry name" value="PRK01117.1"/>
    <property type="match status" value="1"/>
</dbReference>
<feature type="binding site" description="in other chain" evidence="8">
    <location>
        <position position="308"/>
    </location>
    <ligand>
        <name>IMP</name>
        <dbReference type="ChEBI" id="CHEBI:58053"/>
        <note>ligand shared between dimeric partners</note>
    </ligand>
</feature>
<dbReference type="PROSITE" id="PS00513">
    <property type="entry name" value="ADENYLOSUCCIN_SYN_2"/>
    <property type="match status" value="1"/>
</dbReference>
<dbReference type="PROSITE" id="PS01266">
    <property type="entry name" value="ADENYLOSUCCIN_SYN_1"/>
    <property type="match status" value="1"/>
</dbReference>
<comment type="similarity">
    <text evidence="8 10">Belongs to the adenylosuccinate synthetase family.</text>
</comment>
<dbReference type="FunFam" id="1.10.300.10:FF:000001">
    <property type="entry name" value="Adenylosuccinate synthetase"/>
    <property type="match status" value="1"/>
</dbReference>
<feature type="binding site" evidence="8">
    <location>
        <begin position="12"/>
        <end position="18"/>
    </location>
    <ligand>
        <name>GTP</name>
        <dbReference type="ChEBI" id="CHEBI:37565"/>
    </ligand>
</feature>
<dbReference type="SMART" id="SM00788">
    <property type="entry name" value="Adenylsucc_synt"/>
    <property type="match status" value="1"/>
</dbReference>
<dbReference type="UniPathway" id="UPA00075">
    <property type="reaction ID" value="UER00335"/>
</dbReference>
<comment type="catalytic activity">
    <reaction evidence="8 10">
        <text>IMP + L-aspartate + GTP = N(6)-(1,2-dicarboxyethyl)-AMP + GDP + phosphate + 2 H(+)</text>
        <dbReference type="Rhea" id="RHEA:15753"/>
        <dbReference type="ChEBI" id="CHEBI:15378"/>
        <dbReference type="ChEBI" id="CHEBI:29991"/>
        <dbReference type="ChEBI" id="CHEBI:37565"/>
        <dbReference type="ChEBI" id="CHEBI:43474"/>
        <dbReference type="ChEBI" id="CHEBI:57567"/>
        <dbReference type="ChEBI" id="CHEBI:58053"/>
        <dbReference type="ChEBI" id="CHEBI:58189"/>
        <dbReference type="EC" id="6.3.4.4"/>
    </reaction>
</comment>
<organism evidence="11 12">
    <name type="scientific">Paraconexibacter algicola</name>
    <dbReference type="NCBI Taxonomy" id="2133960"/>
    <lineage>
        <taxon>Bacteria</taxon>
        <taxon>Bacillati</taxon>
        <taxon>Actinomycetota</taxon>
        <taxon>Thermoleophilia</taxon>
        <taxon>Solirubrobacterales</taxon>
        <taxon>Paraconexibacteraceae</taxon>
        <taxon>Paraconexibacter</taxon>
    </lineage>
</organism>
<dbReference type="Gene3D" id="3.40.440.10">
    <property type="entry name" value="Adenylosuccinate Synthetase, subunit A, domain 1"/>
    <property type="match status" value="1"/>
</dbReference>
<keyword evidence="12" id="KW-1185">Reference proteome</keyword>
<dbReference type="InterPro" id="IPR042111">
    <property type="entry name" value="Adenylosuccinate_synth_dom3"/>
</dbReference>